<dbReference type="Pfam" id="PF08241">
    <property type="entry name" value="Methyltransf_11"/>
    <property type="match status" value="1"/>
</dbReference>
<sequence>MEDRRLFEQDDVSSYSWVKINLAGTDNTITKQRALLTKQYIVKPALDVGCNIGGYTIFCECQVGLDFVKKHLVKAKVDCDRIDWVCGCAECLPFKDKTFETVIMTEIIEHVENPDVLLREGCRVGERIILTTPLDYVDAMGHVRLYTVDLLLEQLFKYVKVTVLKILREKNNIRMAFIVGECNV</sequence>
<dbReference type="GO" id="GO:0008757">
    <property type="term" value="F:S-adenosylmethionine-dependent methyltransferase activity"/>
    <property type="evidence" value="ECO:0007669"/>
    <property type="project" value="InterPro"/>
</dbReference>
<dbReference type="AlphaFoldDB" id="A0A6M3XY87"/>
<dbReference type="InterPro" id="IPR013216">
    <property type="entry name" value="Methyltransf_11"/>
</dbReference>
<feature type="domain" description="Methyltransferase type 11" evidence="1">
    <location>
        <begin position="46"/>
        <end position="124"/>
    </location>
</feature>
<dbReference type="InterPro" id="IPR029063">
    <property type="entry name" value="SAM-dependent_MTases_sf"/>
</dbReference>
<evidence type="ECO:0000259" key="1">
    <source>
        <dbReference type="Pfam" id="PF08241"/>
    </source>
</evidence>
<accession>A0A6M3XY87</accession>
<dbReference type="Gene3D" id="3.40.50.150">
    <property type="entry name" value="Vaccinia Virus protein VP39"/>
    <property type="match status" value="1"/>
</dbReference>
<name>A0A6M3XY87_9ZZZZ</name>
<keyword evidence="2" id="KW-0489">Methyltransferase</keyword>
<organism evidence="2">
    <name type="scientific">viral metagenome</name>
    <dbReference type="NCBI Taxonomy" id="1070528"/>
    <lineage>
        <taxon>unclassified sequences</taxon>
        <taxon>metagenomes</taxon>
        <taxon>organismal metagenomes</taxon>
    </lineage>
</organism>
<dbReference type="EMBL" id="MT145039">
    <property type="protein sequence ID" value="QJI02877.1"/>
    <property type="molecule type" value="Genomic_DNA"/>
</dbReference>
<dbReference type="SUPFAM" id="SSF53335">
    <property type="entry name" value="S-adenosyl-L-methionine-dependent methyltransferases"/>
    <property type="match status" value="1"/>
</dbReference>
<dbReference type="GO" id="GO:0032259">
    <property type="term" value="P:methylation"/>
    <property type="evidence" value="ECO:0007669"/>
    <property type="project" value="UniProtKB-KW"/>
</dbReference>
<gene>
    <name evidence="2" type="ORF">TM448B03782_0003</name>
</gene>
<proteinExistence type="predicted"/>
<reference evidence="2" key="1">
    <citation type="submission" date="2020-03" db="EMBL/GenBank/DDBJ databases">
        <title>The deep terrestrial virosphere.</title>
        <authorList>
            <person name="Holmfeldt K."/>
            <person name="Nilsson E."/>
            <person name="Simone D."/>
            <person name="Lopez-Fernandez M."/>
            <person name="Wu X."/>
            <person name="de Brujin I."/>
            <person name="Lundin D."/>
            <person name="Andersson A."/>
            <person name="Bertilsson S."/>
            <person name="Dopson M."/>
        </authorList>
    </citation>
    <scope>NUCLEOTIDE SEQUENCE</scope>
    <source>
        <strain evidence="2">TM448B03782</strain>
    </source>
</reference>
<keyword evidence="2" id="KW-0808">Transferase</keyword>
<evidence type="ECO:0000313" key="2">
    <source>
        <dbReference type="EMBL" id="QJI02877.1"/>
    </source>
</evidence>
<protein>
    <submittedName>
        <fullName evidence="2">Putative methyltransferase</fullName>
    </submittedName>
</protein>